<gene>
    <name evidence="1" type="ORF">PEP31012_01638</name>
</gene>
<accession>A0A5E4TUY1</accession>
<evidence type="ECO:0000313" key="2">
    <source>
        <dbReference type="Proteomes" id="UP000400981"/>
    </source>
</evidence>
<dbReference type="InterPro" id="IPR050678">
    <property type="entry name" value="DNA_Partitioning_ATPase"/>
</dbReference>
<keyword evidence="2" id="KW-1185">Reference proteome</keyword>
<reference evidence="1 2" key="1">
    <citation type="submission" date="2019-08" db="EMBL/GenBank/DDBJ databases">
        <authorList>
            <person name="Peeters C."/>
        </authorList>
    </citation>
    <scope>NUCLEOTIDE SEQUENCE [LARGE SCALE GENOMIC DNA]</scope>
    <source>
        <strain evidence="1 2">LMG 31012</strain>
    </source>
</reference>
<protein>
    <submittedName>
        <fullName evidence="1">Iron-sulfur cluster carrier protein</fullName>
    </submittedName>
</protein>
<dbReference type="InterPro" id="IPR017746">
    <property type="entry name" value="Cellulose_synthase_operon_BcsQ"/>
</dbReference>
<dbReference type="EMBL" id="CABPSH010000003">
    <property type="protein sequence ID" value="VVD91766.1"/>
    <property type="molecule type" value="Genomic_DNA"/>
</dbReference>
<sequence length="256" mass="25994">MLTLIAVVSSAGGAGRSTVTAHLAASLAQASHPVAVLELDSQNSIGVLLGLRETCAAGVLSASVAPDGWNSVLCETPAHVPLLPAGRSEAASLRAIGEWLRQDTGGLRRQLDALGLPDGARVFIDTQRLPDVIAQAAVAEADFVLGVVPVTTTGYVTLPDLIAACAGRAQIVPNLAAGNSPLNNDLLHLIQARAGDAVLPLRLHRDDAIGTAAASGQPLGSAGQGSQAALDVTQLVAWLLHATTLQDAMPDTGSRA</sequence>
<proteinExistence type="predicted"/>
<name>A0A5E4TUY1_9BURK</name>
<evidence type="ECO:0000313" key="1">
    <source>
        <dbReference type="EMBL" id="VVD91766.1"/>
    </source>
</evidence>
<dbReference type="PANTHER" id="PTHR13696">
    <property type="entry name" value="P-LOOP CONTAINING NUCLEOSIDE TRIPHOSPHATE HYDROLASE"/>
    <property type="match status" value="1"/>
</dbReference>
<dbReference type="OrthoDB" id="5288747at2"/>
<dbReference type="RefSeq" id="WP_150588884.1">
    <property type="nucleotide sequence ID" value="NZ_CABPSH010000003.1"/>
</dbReference>
<dbReference type="Pfam" id="PF06564">
    <property type="entry name" value="CBP_BcsQ"/>
    <property type="match status" value="1"/>
</dbReference>
<organism evidence="1 2">
    <name type="scientific">Pandoraea eparura</name>
    <dbReference type="NCBI Taxonomy" id="2508291"/>
    <lineage>
        <taxon>Bacteria</taxon>
        <taxon>Pseudomonadati</taxon>
        <taxon>Pseudomonadota</taxon>
        <taxon>Betaproteobacteria</taxon>
        <taxon>Burkholderiales</taxon>
        <taxon>Burkholderiaceae</taxon>
        <taxon>Pandoraea</taxon>
    </lineage>
</organism>
<dbReference type="PANTHER" id="PTHR13696:SF99">
    <property type="entry name" value="COBYRINIC ACID AC-DIAMIDE SYNTHASE"/>
    <property type="match status" value="1"/>
</dbReference>
<dbReference type="Proteomes" id="UP000400981">
    <property type="component" value="Unassembled WGS sequence"/>
</dbReference>
<dbReference type="Gene3D" id="3.40.50.300">
    <property type="entry name" value="P-loop containing nucleotide triphosphate hydrolases"/>
    <property type="match status" value="1"/>
</dbReference>
<dbReference type="AlphaFoldDB" id="A0A5E4TUY1"/>
<dbReference type="SUPFAM" id="SSF52540">
    <property type="entry name" value="P-loop containing nucleoside triphosphate hydrolases"/>
    <property type="match status" value="1"/>
</dbReference>
<dbReference type="InterPro" id="IPR027417">
    <property type="entry name" value="P-loop_NTPase"/>
</dbReference>